<gene>
    <name evidence="2" type="ORF">psal_cds_979</name>
</gene>
<evidence type="ECO:0000313" key="2">
    <source>
        <dbReference type="EMBL" id="AGO85140.1"/>
    </source>
</evidence>
<keyword evidence="3" id="KW-1185">Reference proteome</keyword>
<organism evidence="2 3">
    <name type="scientific">Pandoravirus salinus</name>
    <dbReference type="NCBI Taxonomy" id="1349410"/>
    <lineage>
        <taxon>Viruses</taxon>
        <taxon>Pandoravirus</taxon>
    </lineage>
</organism>
<dbReference type="InterPro" id="IPR036047">
    <property type="entry name" value="F-box-like_dom_sf"/>
</dbReference>
<dbReference type="RefSeq" id="YP_008438214.1">
    <property type="nucleotide sequence ID" value="NC_022098.1"/>
</dbReference>
<feature type="domain" description="F-box" evidence="1">
    <location>
        <begin position="10"/>
        <end position="56"/>
    </location>
</feature>
<name>S4W484_9VIRU</name>
<protein>
    <submittedName>
        <fullName evidence="2">F-box domain containing protein</fullName>
    </submittedName>
</protein>
<evidence type="ECO:0000313" key="3">
    <source>
        <dbReference type="Proteomes" id="UP000204584"/>
    </source>
</evidence>
<dbReference type="Gene3D" id="1.20.1280.50">
    <property type="match status" value="1"/>
</dbReference>
<dbReference type="Pfam" id="PF12937">
    <property type="entry name" value="F-box-like"/>
    <property type="match status" value="1"/>
</dbReference>
<dbReference type="InterPro" id="IPR001810">
    <property type="entry name" value="F-box_dom"/>
</dbReference>
<dbReference type="PROSITE" id="PS50181">
    <property type="entry name" value="FBOX"/>
    <property type="match status" value="1"/>
</dbReference>
<dbReference type="KEGG" id="vg:16606927"/>
<dbReference type="GeneID" id="16606927"/>
<dbReference type="Proteomes" id="UP000204584">
    <property type="component" value="Segment"/>
</dbReference>
<sequence length="394" mass="43614">MDAMDVADGPMTLTALPCDTLLDILACMPVADIAASSMACTALYRLAMSASLWRRLFVRDYAHLYEKGLPAQPWPHKDHPDDPWHEIAVDFWKGTDAIARMPPRCPPLPHLPAPFARAFAAGKDWRWLYRVHTSTLPTKPDESFSGPVAYRTDLATIVRCDWKEGQPYGYRSIVITSADGNQVVGWSEWMFDLVDASPSWGIQSDSDAIINQAWSDRSGQDQWLFSFDRDGDRRWASCSASGHGVFVGLPPTSARNDGEYDGAGNITSLTVYGVDGCTVAQIRDGKTHGVKHSFWHNGDTMSTVYKDGEFVDAVEFVCSPACPRPEYANAKIAGCTWRRVNKIVASDNRSYIVTVPVDDSDAARLFWRYVADGLIGWDPRIRRAVMDAAAAGIV</sequence>
<proteinExistence type="predicted"/>
<evidence type="ECO:0000259" key="1">
    <source>
        <dbReference type="PROSITE" id="PS50181"/>
    </source>
</evidence>
<accession>S4W484</accession>
<dbReference type="EMBL" id="KC977571">
    <property type="protein sequence ID" value="AGO85140.1"/>
    <property type="molecule type" value="Genomic_DNA"/>
</dbReference>
<dbReference type="SUPFAM" id="SSF81383">
    <property type="entry name" value="F-box domain"/>
    <property type="match status" value="1"/>
</dbReference>
<reference evidence="2 3" key="1">
    <citation type="journal article" date="2013" name="Science">
        <title>Pandoraviruses: amoeba viruses with genomes up to 2.5 Mb reaching that of parasitic eukaryotes.</title>
        <authorList>
            <person name="Philippe N."/>
            <person name="Legendre M."/>
            <person name="Doutre G."/>
            <person name="Coute Y."/>
            <person name="Poirot O."/>
            <person name="Lescot M."/>
            <person name="Arslan D."/>
            <person name="Seltzer V."/>
            <person name="Bertaux L."/>
            <person name="Bruley C."/>
            <person name="Garin J."/>
            <person name="Claverie J.M."/>
            <person name="Abergel C."/>
        </authorList>
    </citation>
    <scope>NUCLEOTIDE SEQUENCE [LARGE SCALE GENOMIC DNA]</scope>
</reference>